<dbReference type="Proteomes" id="UP000243847">
    <property type="component" value="Chromosome sequence1"/>
</dbReference>
<dbReference type="InterPro" id="IPR012347">
    <property type="entry name" value="Ferritin-like"/>
</dbReference>
<evidence type="ECO:0000313" key="2">
    <source>
        <dbReference type="EMBL" id="BAU99403.1"/>
    </source>
</evidence>
<dbReference type="InterPro" id="IPR059125">
    <property type="entry name" value="Ferritin_actino"/>
</dbReference>
<dbReference type="AlphaFoldDB" id="A0A173LX17"/>
<accession>A0A173LX17</accession>
<dbReference type="Gene3D" id="1.20.1260.10">
    <property type="match status" value="1"/>
</dbReference>
<gene>
    <name evidence="2" type="ORF">AUMI_18610</name>
</gene>
<dbReference type="EMBL" id="AP017457">
    <property type="protein sequence ID" value="BAU99403.1"/>
    <property type="molecule type" value="Genomic_DNA"/>
</dbReference>
<dbReference type="KEGG" id="amin:AUMI_18610"/>
<reference evidence="2 3" key="1">
    <citation type="journal article" date="2016" name="Genome Announc.">
        <title>Complete Genome Sequence of Aurantimicrobium minutum Type Strain KNCT, a Planktonic Ultramicrobacterium Isolated from River Water.</title>
        <authorList>
            <person name="Nakai R."/>
            <person name="Fujisawa T."/>
            <person name="Nakamura Y."/>
            <person name="Nishide H."/>
            <person name="Uchiyama I."/>
            <person name="Baba T."/>
            <person name="Toyoda A."/>
            <person name="Fujiyama A."/>
            <person name="Naganuma T."/>
            <person name="Niki H."/>
        </authorList>
    </citation>
    <scope>NUCLEOTIDE SEQUENCE [LARGE SCALE GENOMIC DNA]</scope>
    <source>
        <strain evidence="2 3">KNC</strain>
    </source>
</reference>
<evidence type="ECO:0000313" key="3">
    <source>
        <dbReference type="Proteomes" id="UP000243847"/>
    </source>
</evidence>
<organism evidence="2 3">
    <name type="scientific">Aurantimicrobium minutum</name>
    <dbReference type="NCBI Taxonomy" id="708131"/>
    <lineage>
        <taxon>Bacteria</taxon>
        <taxon>Bacillati</taxon>
        <taxon>Actinomycetota</taxon>
        <taxon>Actinomycetes</taxon>
        <taxon>Micrococcales</taxon>
        <taxon>Microbacteriaceae</taxon>
        <taxon>Aurantimicrobium</taxon>
    </lineage>
</organism>
<proteinExistence type="predicted"/>
<sequence>MVFSWFGLRKRRVVAPTLKPRQEKVEREDKVDLSDMTPDVVPYLGQVAYFELAVFESLTRAVTAAPNLEAKEGLSAAAGEVLAKHHGLVAELRKKKVDPAVAMAPFAPAIDTFEELTSGRNWYEMLLGVYLTAGFLDDFFVRLVTSLPKALRPRIEEILKTDRTADVIVNLLKEGIAADPKLASQLALWGRRLVGDTQLVARSALQLSGNHDDDEQRLEPVFTDLIAAHSRRMDELGLTA</sequence>
<protein>
    <recommendedName>
        <fullName evidence="1">Ferritin-like domain-containing protein</fullName>
    </recommendedName>
</protein>
<dbReference type="GeneID" id="80452054"/>
<dbReference type="RefSeq" id="WP_231951701.1">
    <property type="nucleotide sequence ID" value="NZ_AP017457.1"/>
</dbReference>
<name>A0A173LX17_9MICO</name>
<feature type="domain" description="Ferritin-like" evidence="1">
    <location>
        <begin position="40"/>
        <end position="197"/>
    </location>
</feature>
<dbReference type="Pfam" id="PF13794">
    <property type="entry name" value="MiaE_2"/>
    <property type="match status" value="1"/>
</dbReference>
<evidence type="ECO:0000259" key="1">
    <source>
        <dbReference type="Pfam" id="PF13794"/>
    </source>
</evidence>